<name>A0A131MBP8_CAEEL</name>
<dbReference type="EMBL" id="BX284605">
    <property type="protein sequence ID" value="CZR14580.1"/>
    <property type="molecule type" value="Genomic_DNA"/>
</dbReference>
<dbReference type="CTD" id="188639"/>
<dbReference type="InterPro" id="IPR038680">
    <property type="entry name" value="PAW_sf"/>
</dbReference>
<dbReference type="InterPro" id="IPR006588">
    <property type="entry name" value="Peptide_N_glycanase_PAW_dom"/>
</dbReference>
<comment type="similarity">
    <text evidence="1">Belongs to the transglutaminase-like superfamily. PNGase family.</text>
</comment>
<feature type="compositionally biased region" description="Low complexity" evidence="2">
    <location>
        <begin position="263"/>
        <end position="279"/>
    </location>
</feature>
<dbReference type="FunFam" id="2.60.120.1020:FF:000004">
    <property type="entry name" value="Uncharacterized protein"/>
    <property type="match status" value="2"/>
</dbReference>
<evidence type="ECO:0000256" key="2">
    <source>
        <dbReference type="SAM" id="MobiDB-lite"/>
    </source>
</evidence>
<proteinExistence type="inferred from homology"/>
<dbReference type="Bgee" id="WBGene00020609">
    <property type="expression patterns" value="Expressed in larva"/>
</dbReference>
<dbReference type="RefSeq" id="NP_001309655.1">
    <property type="nucleotide sequence ID" value="NM_001322512.1"/>
</dbReference>
<dbReference type="PANTHER" id="PTHR48440">
    <property type="match status" value="1"/>
</dbReference>
<feature type="domain" description="PAW" evidence="3">
    <location>
        <begin position="266"/>
        <end position="457"/>
    </location>
</feature>
<dbReference type="Proteomes" id="UP000001940">
    <property type="component" value="Chromosome V"/>
</dbReference>
<gene>
    <name evidence="4" type="ORF">CELE_T20D4.3</name>
    <name evidence="4 6" type="ORF">T20D4.3</name>
</gene>
<dbReference type="PANTHER" id="PTHR48440:SF1">
    <property type="entry name" value="PAW DOMAIN-CONTAINING PROTEIN"/>
    <property type="match status" value="1"/>
</dbReference>
<dbReference type="SUPFAM" id="SSF49785">
    <property type="entry name" value="Galactose-binding domain-like"/>
    <property type="match status" value="3"/>
</dbReference>
<dbReference type="GO" id="GO:0005737">
    <property type="term" value="C:cytoplasm"/>
    <property type="evidence" value="ECO:0007669"/>
    <property type="project" value="InterPro"/>
</dbReference>
<accession>A0A131MBP8</accession>
<dbReference type="Gene3D" id="2.60.120.1020">
    <property type="entry name" value="Peptide N glycanase, PAW domain"/>
    <property type="match status" value="3"/>
</dbReference>
<feature type="domain" description="PAW" evidence="3">
    <location>
        <begin position="60"/>
        <end position="256"/>
    </location>
</feature>
<feature type="domain" description="PAW" evidence="3">
    <location>
        <begin position="477"/>
        <end position="677"/>
    </location>
</feature>
<dbReference type="AlphaFoldDB" id="A0A131MBP8"/>
<dbReference type="InterPro" id="IPR008979">
    <property type="entry name" value="Galactose-bd-like_sf"/>
</dbReference>
<dbReference type="InParanoid" id="A0A131MBP8"/>
<dbReference type="GeneID" id="188639"/>
<dbReference type="FunCoup" id="A0A131MBP8">
    <property type="interactions" value="294"/>
</dbReference>
<dbReference type="AGR" id="WB:WBGene00020609"/>
<reference evidence="4 5" key="1">
    <citation type="journal article" date="1998" name="Science">
        <title>Genome sequence of the nematode C. elegans: a platform for investigating biology.</title>
        <authorList>
            <consortium name="The C. elegans sequencing consortium"/>
            <person name="Sulson J.E."/>
            <person name="Waterston R."/>
        </authorList>
    </citation>
    <scope>NUCLEOTIDE SEQUENCE [LARGE SCALE GENOMIC DNA]</scope>
    <source>
        <strain evidence="4 5">Bristol N2</strain>
    </source>
</reference>
<dbReference type="STRING" id="6239.T20D4.3b.1"/>
<dbReference type="WormBase" id="T20D4.3b">
    <property type="protein sequence ID" value="CE51543"/>
    <property type="gene ID" value="WBGene00020609"/>
</dbReference>
<evidence type="ECO:0000313" key="4">
    <source>
        <dbReference type="EMBL" id="CZR14580.1"/>
    </source>
</evidence>
<evidence type="ECO:0000259" key="3">
    <source>
        <dbReference type="PROSITE" id="PS51398"/>
    </source>
</evidence>
<sequence>MQSQDPVYSQNDPLLVDNSIISKKRDHWKTIAKIATVFIGILFITSEVVGKNNENKHDSLANQTLGDNATEANSLPPLHRTYFKTQIKSILLRPKPGQNSVKFTYDIIKNTYSHDNDDGSQVRPYVASNIERVVDKENNETYLHPEYPLEIAHIHWVFNVEIPGKSVEKILVQVPGIEHNADDEGEIYAKVSIKHLDFAVNKTSNNIPMNKTMALDRNIDTVTMNIIIHKPIKFLKTNSKESSGVTFSIKVYWKTGKYPTPPVSSNTTTSKKFSTSSRSNDTELRRSEELKEQYGYIQLQPESGQNYVKFTYDIINNIYSHDNEDGSPVNPKQVFNIKRVVDEENNEAYIGQEALYRRSNMYWQFDLRNTGKNVEKVVVKMTGMDEITQYAGSVECCLNYLINCTDIPINESLTIEQYVGKLYIEITLHRPIKVLKTDVKGRKSVESFSIEVYWKDEPSYPLTTTTAVTEMNTTPKTIATSPTSKDPKLHLQYDNTTTTFTQEDKLIELRPTSEANYVKFWYNIVRNTYSQTHTNGSPVKPYLVANIERTIDTRLGEVFLHKKERSEHWASIAWFFNIDVKGKLVEKIIIRMSGIEELILNSGTTQIGENLNLISKSTRIPIEQNLTIDNPQLQVFFIMLHWSTDENQQMDARAFKTDLEDGINSESFSVEVFWKSKQDHNQTTISI</sequence>
<evidence type="ECO:0000313" key="6">
    <source>
        <dbReference type="WormBase" id="T20D4.3b"/>
    </source>
</evidence>
<evidence type="ECO:0000256" key="1">
    <source>
        <dbReference type="PROSITE-ProRule" id="PRU00731"/>
    </source>
</evidence>
<protein>
    <submittedName>
        <fullName evidence="4">PAW domain-containing protein</fullName>
    </submittedName>
</protein>
<dbReference type="SMR" id="A0A131MBP8"/>
<keyword evidence="5" id="KW-1185">Reference proteome</keyword>
<dbReference type="PROSITE" id="PS51398">
    <property type="entry name" value="PAW"/>
    <property type="match status" value="3"/>
</dbReference>
<dbReference type="GO" id="GO:0006516">
    <property type="term" value="P:glycoprotein catabolic process"/>
    <property type="evidence" value="ECO:0007669"/>
    <property type="project" value="InterPro"/>
</dbReference>
<organism evidence="4 5">
    <name type="scientific">Caenorhabditis elegans</name>
    <dbReference type="NCBI Taxonomy" id="6239"/>
    <lineage>
        <taxon>Eukaryota</taxon>
        <taxon>Metazoa</taxon>
        <taxon>Ecdysozoa</taxon>
        <taxon>Nematoda</taxon>
        <taxon>Chromadorea</taxon>
        <taxon>Rhabditida</taxon>
        <taxon>Rhabditina</taxon>
        <taxon>Rhabditomorpha</taxon>
        <taxon>Rhabditoidea</taxon>
        <taxon>Rhabditidae</taxon>
        <taxon>Peloderinae</taxon>
        <taxon>Caenorhabditis</taxon>
    </lineage>
</organism>
<dbReference type="SMART" id="SM00613">
    <property type="entry name" value="PAW"/>
    <property type="match status" value="3"/>
</dbReference>
<evidence type="ECO:0000313" key="5">
    <source>
        <dbReference type="Proteomes" id="UP000001940"/>
    </source>
</evidence>
<dbReference type="FunFam" id="2.60.120.1020:FF:000007">
    <property type="entry name" value="Uncharacterized protein"/>
    <property type="match status" value="1"/>
</dbReference>
<dbReference type="KEGG" id="cel:CELE_T20D4.3"/>
<feature type="region of interest" description="Disordered" evidence="2">
    <location>
        <begin position="260"/>
        <end position="286"/>
    </location>
</feature>